<dbReference type="Gene3D" id="3.40.532.10">
    <property type="entry name" value="Peptidase C12, ubiquitin carboxyl-terminal hydrolase"/>
    <property type="match status" value="1"/>
</dbReference>
<dbReference type="EC" id="3.4.19.12" evidence="3 11"/>
<feature type="active site" description="Proton donor" evidence="10">
    <location>
        <position position="356"/>
    </location>
</feature>
<evidence type="ECO:0000256" key="8">
    <source>
        <dbReference type="ARBA" id="ARBA00055560"/>
    </source>
</evidence>
<dbReference type="CDD" id="cd09616">
    <property type="entry name" value="Peptidase_C12_UCH_L1_L3"/>
    <property type="match status" value="1"/>
</dbReference>
<dbReference type="Gene3D" id="2.60.120.260">
    <property type="entry name" value="Galactose-binding domain-like"/>
    <property type="match status" value="1"/>
</dbReference>
<dbReference type="InterPro" id="IPR036959">
    <property type="entry name" value="Peptidase_C12_UCH_sf"/>
</dbReference>
<dbReference type="GO" id="GO:0006511">
    <property type="term" value="P:ubiquitin-dependent protein catabolic process"/>
    <property type="evidence" value="ECO:0007669"/>
    <property type="project" value="UniProtKB-UniRule"/>
</dbReference>
<evidence type="ECO:0000313" key="13">
    <source>
        <dbReference type="EMBL" id="KAK0420012.1"/>
    </source>
</evidence>
<comment type="catalytic activity">
    <reaction evidence="1 10 11">
        <text>Thiol-dependent hydrolysis of ester, thioester, amide, peptide and isopeptide bonds formed by the C-terminal Gly of ubiquitin (a 76-residue protein attached to proteins as an intracellular targeting signal).</text>
        <dbReference type="EC" id="3.4.19.12"/>
    </reaction>
</comment>
<comment type="function">
    <text evidence="8">Ubiquitin-protein hydrolase is involved both in the processing of ubiquitin precursors and of ubiquitinated proteins. This enzyme is a thiol protease that recognizes and hydrolyzes a peptide bond at the C-terminal glycine of ubiquitin.</text>
</comment>
<evidence type="ECO:0000313" key="14">
    <source>
        <dbReference type="Proteomes" id="UP001175271"/>
    </source>
</evidence>
<dbReference type="EMBL" id="JAUCMV010000002">
    <property type="protein sequence ID" value="KAK0420012.1"/>
    <property type="molecule type" value="Genomic_DNA"/>
</dbReference>
<dbReference type="PRINTS" id="PR00707">
    <property type="entry name" value="UBCTHYDRLASE"/>
</dbReference>
<sequence>MAEPEGNVATAEQGCTIIEGRTGCDNAEIDCIINGIYWDHPENYYVHDIGEGSITIKLAQPYMLSSIGFRLWDGDVRWYHYYVETSPDGDQWERVADKTEVQCSSWQHLIFERRSVEYIRLVGTGTCRESNKWFHVVHIEAPTDAYPMSVFDCYWTGCSLDRFANPASFCRHDRSPIDWNYCDGSTINELHIMSARWLALESNPETITAFMEKIGVSNAECADVYGFDDELLAFLPQPHYALILCFPDTKANLIMAHEYEKLEKEGATIPEGVFFMKQKISNACGTFALFHSLANNADKIDLGNGSFRKWLDAAWKADVDERSELLANNEDLATAHESCAQQGETDVDMNDDIEHHFICYIHHNGRLLEVDSSQKFPRDCGSTTQETLIRDAGKVCQDVMNKLGNVSFSAMALIGK</sequence>
<feature type="domain" description="UCH catalytic" evidence="12">
    <location>
        <begin position="196"/>
        <end position="415"/>
    </location>
</feature>
<dbReference type="InterPro" id="IPR008979">
    <property type="entry name" value="Galactose-bd-like_sf"/>
</dbReference>
<comment type="similarity">
    <text evidence="2 10 11">Belongs to the peptidase C12 family.</text>
</comment>
<evidence type="ECO:0000256" key="9">
    <source>
        <dbReference type="ARBA" id="ARBA00073226"/>
    </source>
</evidence>
<keyword evidence="7 10" id="KW-0788">Thiol protease</keyword>
<comment type="caution">
    <text evidence="13">The sequence shown here is derived from an EMBL/GenBank/DDBJ whole genome shotgun (WGS) entry which is preliminary data.</text>
</comment>
<reference evidence="13" key="1">
    <citation type="submission" date="2023-06" db="EMBL/GenBank/DDBJ databases">
        <title>Genomic analysis of the entomopathogenic nematode Steinernema hermaphroditum.</title>
        <authorList>
            <person name="Schwarz E.M."/>
            <person name="Heppert J.K."/>
            <person name="Baniya A."/>
            <person name="Schwartz H.T."/>
            <person name="Tan C.-H."/>
            <person name="Antoshechkin I."/>
            <person name="Sternberg P.W."/>
            <person name="Goodrich-Blair H."/>
            <person name="Dillman A.R."/>
        </authorList>
    </citation>
    <scope>NUCLEOTIDE SEQUENCE</scope>
    <source>
        <strain evidence="13">PS9179</strain>
        <tissue evidence="13">Whole animal</tissue>
    </source>
</reference>
<dbReference type="InterPro" id="IPR000421">
    <property type="entry name" value="FA58C"/>
</dbReference>
<dbReference type="GO" id="GO:0016579">
    <property type="term" value="P:protein deubiquitination"/>
    <property type="evidence" value="ECO:0007669"/>
    <property type="project" value="TreeGrafter"/>
</dbReference>
<feature type="site" description="Important for enzyme activity" evidence="10">
    <location>
        <position position="371"/>
    </location>
</feature>
<evidence type="ECO:0000256" key="10">
    <source>
        <dbReference type="PROSITE-ProRule" id="PRU01393"/>
    </source>
</evidence>
<accession>A0AA39IBJ3</accession>
<gene>
    <name evidence="13" type="ORF">QR680_014460</name>
</gene>
<evidence type="ECO:0000256" key="3">
    <source>
        <dbReference type="ARBA" id="ARBA00012759"/>
    </source>
</evidence>
<dbReference type="GO" id="GO:0005737">
    <property type="term" value="C:cytoplasm"/>
    <property type="evidence" value="ECO:0007669"/>
    <property type="project" value="TreeGrafter"/>
</dbReference>
<dbReference type="Pfam" id="PF01088">
    <property type="entry name" value="Peptidase_C12"/>
    <property type="match status" value="1"/>
</dbReference>
<evidence type="ECO:0000256" key="11">
    <source>
        <dbReference type="RuleBase" id="RU361215"/>
    </source>
</evidence>
<dbReference type="Proteomes" id="UP001175271">
    <property type="component" value="Unassembled WGS sequence"/>
</dbReference>
<evidence type="ECO:0000256" key="1">
    <source>
        <dbReference type="ARBA" id="ARBA00000707"/>
    </source>
</evidence>
<evidence type="ECO:0000256" key="7">
    <source>
        <dbReference type="ARBA" id="ARBA00022807"/>
    </source>
</evidence>
<evidence type="ECO:0000256" key="5">
    <source>
        <dbReference type="ARBA" id="ARBA00022786"/>
    </source>
</evidence>
<organism evidence="13 14">
    <name type="scientific">Steinernema hermaphroditum</name>
    <dbReference type="NCBI Taxonomy" id="289476"/>
    <lineage>
        <taxon>Eukaryota</taxon>
        <taxon>Metazoa</taxon>
        <taxon>Ecdysozoa</taxon>
        <taxon>Nematoda</taxon>
        <taxon>Chromadorea</taxon>
        <taxon>Rhabditida</taxon>
        <taxon>Tylenchina</taxon>
        <taxon>Panagrolaimomorpha</taxon>
        <taxon>Strongyloidoidea</taxon>
        <taxon>Steinernematidae</taxon>
        <taxon>Steinernema</taxon>
    </lineage>
</organism>
<dbReference type="Pfam" id="PF00754">
    <property type="entry name" value="F5_F8_type_C"/>
    <property type="match status" value="1"/>
</dbReference>
<keyword evidence="4 10" id="KW-0645">Protease</keyword>
<evidence type="ECO:0000256" key="2">
    <source>
        <dbReference type="ARBA" id="ARBA00009326"/>
    </source>
</evidence>
<dbReference type="SUPFAM" id="SSF49785">
    <property type="entry name" value="Galactose-binding domain-like"/>
    <property type="match status" value="1"/>
</dbReference>
<keyword evidence="14" id="KW-1185">Reference proteome</keyword>
<keyword evidence="6 10" id="KW-0378">Hydrolase</keyword>
<evidence type="ECO:0000256" key="6">
    <source>
        <dbReference type="ARBA" id="ARBA00022801"/>
    </source>
</evidence>
<dbReference type="PANTHER" id="PTHR10589">
    <property type="entry name" value="UBIQUITIN CARBOXYL-TERMINAL HYDROLASE"/>
    <property type="match status" value="1"/>
</dbReference>
<evidence type="ECO:0000256" key="4">
    <source>
        <dbReference type="ARBA" id="ARBA00022670"/>
    </source>
</evidence>
<dbReference type="SUPFAM" id="SSF54001">
    <property type="entry name" value="Cysteine proteinases"/>
    <property type="match status" value="1"/>
</dbReference>
<feature type="active site" description="Nucleophile" evidence="10">
    <location>
        <position position="284"/>
    </location>
</feature>
<name>A0AA39IBJ3_9BILA</name>
<dbReference type="InterPro" id="IPR001578">
    <property type="entry name" value="Peptidase_C12_UCH"/>
</dbReference>
<dbReference type="PROSITE" id="PS52048">
    <property type="entry name" value="UCH_DOMAIN"/>
    <property type="match status" value="1"/>
</dbReference>
<keyword evidence="5 10" id="KW-0833">Ubl conjugation pathway</keyword>
<dbReference type="PANTHER" id="PTHR10589:SF17">
    <property type="entry name" value="UBIQUITIN CARBOXYL-TERMINAL HYDROLASE"/>
    <property type="match status" value="1"/>
</dbReference>
<dbReference type="FunFam" id="3.40.532.10:FF:000006">
    <property type="entry name" value="Ubiquitin carboxyl-terminal hydrolase"/>
    <property type="match status" value="1"/>
</dbReference>
<proteinExistence type="inferred from homology"/>
<evidence type="ECO:0000259" key="12">
    <source>
        <dbReference type="PROSITE" id="PS52048"/>
    </source>
</evidence>
<protein>
    <recommendedName>
        <fullName evidence="9 11">Ubiquitin carboxyl-terminal hydrolase</fullName>
        <ecNumber evidence="3 11">3.4.19.12</ecNumber>
    </recommendedName>
</protein>
<dbReference type="InterPro" id="IPR038765">
    <property type="entry name" value="Papain-like_cys_pep_sf"/>
</dbReference>
<dbReference type="AlphaFoldDB" id="A0AA39IBJ3"/>
<feature type="site" description="Transition state stabilizer" evidence="10">
    <location>
        <position position="278"/>
    </location>
</feature>
<dbReference type="GO" id="GO:0004843">
    <property type="term" value="F:cysteine-type deubiquitinase activity"/>
    <property type="evidence" value="ECO:0007669"/>
    <property type="project" value="UniProtKB-UniRule"/>
</dbReference>